<dbReference type="Gene3D" id="1.10.287.130">
    <property type="match status" value="1"/>
</dbReference>
<evidence type="ECO:0000256" key="1">
    <source>
        <dbReference type="ARBA" id="ARBA00000085"/>
    </source>
</evidence>
<dbReference type="EMBL" id="CP009687">
    <property type="protein sequence ID" value="AKL97216.1"/>
    <property type="molecule type" value="Genomic_DNA"/>
</dbReference>
<dbReference type="SUPFAM" id="SSF158472">
    <property type="entry name" value="HAMP domain-like"/>
    <property type="match status" value="1"/>
</dbReference>
<dbReference type="InterPro" id="IPR001789">
    <property type="entry name" value="Sig_transdc_resp-reg_receiver"/>
</dbReference>
<evidence type="ECO:0000313" key="20">
    <source>
        <dbReference type="Proteomes" id="UP000035704"/>
    </source>
</evidence>
<dbReference type="InterPro" id="IPR029016">
    <property type="entry name" value="GAF-like_dom_sf"/>
</dbReference>
<dbReference type="PRINTS" id="PR00344">
    <property type="entry name" value="BCTRLSENSOR"/>
</dbReference>
<feature type="domain" description="HBM" evidence="18">
    <location>
        <begin position="47"/>
        <end position="285"/>
    </location>
</feature>
<feature type="domain" description="Response regulatory" evidence="16">
    <location>
        <begin position="1051"/>
        <end position="1168"/>
    </location>
</feature>
<protein>
    <recommendedName>
        <fullName evidence="11">Circadian input-output histidine kinase CikA</fullName>
        <ecNumber evidence="4">2.7.13.3</ecNumber>
    </recommendedName>
    <alternativeName>
        <fullName evidence="5">Stage 0 sporulation protein A homolog</fullName>
    </alternativeName>
</protein>
<dbReference type="SMART" id="SM00065">
    <property type="entry name" value="GAF"/>
    <property type="match status" value="1"/>
</dbReference>
<dbReference type="PROSITE" id="PS51753">
    <property type="entry name" value="HBM"/>
    <property type="match status" value="1"/>
</dbReference>
<dbReference type="SMART" id="SM00448">
    <property type="entry name" value="REC"/>
    <property type="match status" value="2"/>
</dbReference>
<dbReference type="Gene3D" id="3.30.450.40">
    <property type="match status" value="1"/>
</dbReference>
<dbReference type="PROSITE" id="PS50109">
    <property type="entry name" value="HIS_KIN"/>
    <property type="match status" value="1"/>
</dbReference>
<dbReference type="InterPro" id="IPR003018">
    <property type="entry name" value="GAF"/>
</dbReference>
<dbReference type="RefSeq" id="WP_052661500.1">
    <property type="nucleotide sequence ID" value="NZ_CP009687.1"/>
</dbReference>
<comment type="catalytic activity">
    <reaction evidence="1">
        <text>ATP + protein L-histidine = ADP + protein N-phospho-L-histidine.</text>
        <dbReference type="EC" id="2.7.13.3"/>
    </reaction>
</comment>
<dbReference type="InterPro" id="IPR036890">
    <property type="entry name" value="HATPase_C_sf"/>
</dbReference>
<feature type="modified residue" description="4-aspartylphosphate" evidence="12">
    <location>
        <position position="955"/>
    </location>
</feature>
<dbReference type="KEGG" id="cace:CACET_c37880"/>
<dbReference type="SUPFAM" id="SSF52172">
    <property type="entry name" value="CheY-like"/>
    <property type="match status" value="2"/>
</dbReference>
<evidence type="ECO:0000256" key="3">
    <source>
        <dbReference type="ARBA" id="ARBA00006402"/>
    </source>
</evidence>
<keyword evidence="14" id="KW-1133">Transmembrane helix</keyword>
<dbReference type="InterPro" id="IPR005467">
    <property type="entry name" value="His_kinase_dom"/>
</dbReference>
<dbReference type="GO" id="GO:0000155">
    <property type="term" value="F:phosphorelay sensor kinase activity"/>
    <property type="evidence" value="ECO:0007669"/>
    <property type="project" value="InterPro"/>
</dbReference>
<keyword evidence="14" id="KW-0472">Membrane</keyword>
<feature type="modified residue" description="4-aspartylphosphate" evidence="12">
    <location>
        <position position="1101"/>
    </location>
</feature>
<dbReference type="InterPro" id="IPR003594">
    <property type="entry name" value="HATPase_dom"/>
</dbReference>
<dbReference type="AlphaFoldDB" id="A0A0G3WEX7"/>
<dbReference type="SMART" id="SM01358">
    <property type="entry name" value="HBM"/>
    <property type="match status" value="1"/>
</dbReference>
<dbReference type="CDD" id="cd16922">
    <property type="entry name" value="HATPase_EvgS-ArcB-TorS-like"/>
    <property type="match status" value="1"/>
</dbReference>
<organism evidence="19 20">
    <name type="scientific">Clostridium aceticum</name>
    <dbReference type="NCBI Taxonomy" id="84022"/>
    <lineage>
        <taxon>Bacteria</taxon>
        <taxon>Bacillati</taxon>
        <taxon>Bacillota</taxon>
        <taxon>Clostridia</taxon>
        <taxon>Eubacteriales</taxon>
        <taxon>Clostridiaceae</taxon>
        <taxon>Clostridium</taxon>
    </lineage>
</organism>
<accession>A0A0G3WEX7</accession>
<dbReference type="CDD" id="cd00082">
    <property type="entry name" value="HisKA"/>
    <property type="match status" value="1"/>
</dbReference>
<keyword evidence="14" id="KW-0812">Transmembrane</keyword>
<gene>
    <name evidence="19" type="primary">barA</name>
    <name evidence="19" type="ORF">CACET_c37880</name>
</gene>
<dbReference type="PROSITE" id="PS50885">
    <property type="entry name" value="HAMP"/>
    <property type="match status" value="1"/>
</dbReference>
<dbReference type="InterPro" id="IPR011006">
    <property type="entry name" value="CheY-like_superfamily"/>
</dbReference>
<keyword evidence="20" id="KW-1185">Reference proteome</keyword>
<evidence type="ECO:0000256" key="6">
    <source>
        <dbReference type="ARBA" id="ARBA00022553"/>
    </source>
</evidence>
<dbReference type="InterPro" id="IPR032255">
    <property type="entry name" value="HBM"/>
</dbReference>
<dbReference type="PATRIC" id="fig|84022.6.peg.3870"/>
<dbReference type="Proteomes" id="UP000035704">
    <property type="component" value="Chromosome"/>
</dbReference>
<comment type="function">
    <text evidence="10">May play the central regulatory role in sporulation. It may be an element of the effector pathway responsible for the activation of sporulation genes in response to nutritional stress. Spo0A may act in concert with spo0H (a sigma factor) to control the expression of some genes that are critical to the sporulation process.</text>
</comment>
<feature type="domain" description="HAMP" evidence="17">
    <location>
        <begin position="319"/>
        <end position="373"/>
    </location>
</feature>
<dbReference type="InterPro" id="IPR004358">
    <property type="entry name" value="Sig_transdc_His_kin-like_C"/>
</dbReference>
<evidence type="ECO:0000256" key="4">
    <source>
        <dbReference type="ARBA" id="ARBA00012438"/>
    </source>
</evidence>
<feature type="compositionally biased region" description="Basic and acidic residues" evidence="13">
    <location>
        <begin position="557"/>
        <end position="568"/>
    </location>
</feature>
<dbReference type="Gene3D" id="6.10.340.10">
    <property type="match status" value="1"/>
</dbReference>
<dbReference type="Pfam" id="PF13185">
    <property type="entry name" value="GAF_2"/>
    <property type="match status" value="1"/>
</dbReference>
<evidence type="ECO:0000256" key="10">
    <source>
        <dbReference type="ARBA" id="ARBA00024867"/>
    </source>
</evidence>
<evidence type="ECO:0000259" key="16">
    <source>
        <dbReference type="PROSITE" id="PS50110"/>
    </source>
</evidence>
<dbReference type="PANTHER" id="PTHR45339:SF1">
    <property type="entry name" value="HYBRID SIGNAL TRANSDUCTION HISTIDINE KINASE J"/>
    <property type="match status" value="1"/>
</dbReference>
<dbReference type="InterPro" id="IPR003661">
    <property type="entry name" value="HisK_dim/P_dom"/>
</dbReference>
<evidence type="ECO:0000256" key="5">
    <source>
        <dbReference type="ARBA" id="ARBA00018672"/>
    </source>
</evidence>
<dbReference type="CDD" id="cd06225">
    <property type="entry name" value="HAMP"/>
    <property type="match status" value="1"/>
</dbReference>
<evidence type="ECO:0000256" key="11">
    <source>
        <dbReference type="ARBA" id="ARBA00074306"/>
    </source>
</evidence>
<dbReference type="OrthoDB" id="9790669at2"/>
<dbReference type="STRING" id="84022.CACET_c37880"/>
<feature type="transmembrane region" description="Helical" evidence="14">
    <location>
        <begin position="296"/>
        <end position="318"/>
    </location>
</feature>
<evidence type="ECO:0000256" key="13">
    <source>
        <dbReference type="SAM" id="MobiDB-lite"/>
    </source>
</evidence>
<evidence type="ECO:0000256" key="7">
    <source>
        <dbReference type="ARBA" id="ARBA00022679"/>
    </source>
</evidence>
<evidence type="ECO:0000259" key="17">
    <source>
        <dbReference type="PROSITE" id="PS50885"/>
    </source>
</evidence>
<dbReference type="SMART" id="SM00387">
    <property type="entry name" value="HATPase_c"/>
    <property type="match status" value="1"/>
</dbReference>
<name>A0A0G3WEX7_9CLOT</name>
<dbReference type="EC" id="2.7.13.3" evidence="4"/>
<dbReference type="InterPro" id="IPR036097">
    <property type="entry name" value="HisK_dim/P_sf"/>
</dbReference>
<sequence length="1170" mass="133918">MELLKNLKIRTKISVGFGLVLIVLVVSILFQWLGLNRLNKDFSKYREIATQEVLAGRVQANFFKTHIAFKNFIRLEEASQEKVFQENFLKMEGFISELNSKIDHEERRESIETIARLAKEYKENFNKVVAYKAERQQIFQVLASKGPEIEKNLSKMMEVAYNSQEEDKIYGGSKALNHLMLARLEIYSFLRDYDRTRVEKVKNELLEMDQWIKFTEDVFHTSGDKALIEAIKEDKEMYLNSFIQISEVVEETNATIGYLHEIGPEIANLAENIKLSIIEEQDIYGPKVKRDNQRALIRLGFLSALGLIISVIVSIAIVKIVTFPVNTVTSTFKDISEGEADLKVRLEVESTDELGEMAKYFNRFMEKLQKIMNENKDQNWIKTGQAELNEKMRGQEDMATLSHNILSYVATYLKAQIGAIYIKNGEDTYRLLGSFAYKKRKNLSNEFKLGEGIIGQSAVEKQVFIISNVPDDYIKINSGVGEAVPKNIVVVPCLLDKEVKCLIELGSFHEFTEIQIEFLNQISQNIAINIHAIEARIRMEELLDRMTAQSEELKVQQEELRQSNRELEEQTQALKESEAQLQSQQEELRVINEELVEHTKNLELQKSDIDKKNQYLVNAQSEIQEKAKALEIANKYKTEFLANMSHELRTPLNSILVLSQLLAEKKDRTPLTEKQLEFAGTIHAAGSELLRLINDVLDLSKVEAGQVDINLEDIKLRDLAESMEKSFREIANSRNLDFHVLVDQEVPETIFTDVHKLQQILNNLLSNAFKFTEEGSVTLKISCSEKEFLSSAETSLKNPVIISVEDTGIGISPEKHTVIFEAFKQADGTTSRRYGGTGLGLSITKELVKVLGGKIHIKSQEGEGSTFTLILPIVPGEKIDYEEVATSREDKCDLSHQVEDLENFKRLLVVGMDRAESYKIVKTLEKKDRVISSVETGMEAINLLKTQEIHCMILDVKLKDMSGFEFLEKLKVQEIVEIPIIVYTEKSLTLDEETLLHQYVESIIIKGARSTERLIGEIDLFLSNLKERREHKSQKTIRTNEEKEETLIGRKILIVDDDMRNVFTLSNMLEEKGMEVIVGRNGKEGVDKLQENADIDLILMDIMMPEMDGYTAIEKIRRDKKFFKIPIIALTAKSMREDRQKCIEAGANDYLTKPIETNKLLSLLRVWLYR</sequence>
<dbReference type="Gene3D" id="3.30.565.10">
    <property type="entry name" value="Histidine kinase-like ATPase, C-terminal domain"/>
    <property type="match status" value="1"/>
</dbReference>
<dbReference type="CDD" id="cd17546">
    <property type="entry name" value="REC_hyHK_CKI1_RcsC-like"/>
    <property type="match status" value="1"/>
</dbReference>
<evidence type="ECO:0000313" key="19">
    <source>
        <dbReference type="EMBL" id="AKL97216.1"/>
    </source>
</evidence>
<dbReference type="GO" id="GO:0016020">
    <property type="term" value="C:membrane"/>
    <property type="evidence" value="ECO:0007669"/>
    <property type="project" value="UniProtKB-SubCell"/>
</dbReference>
<dbReference type="InterPro" id="IPR003660">
    <property type="entry name" value="HAMP_dom"/>
</dbReference>
<dbReference type="SUPFAM" id="SSF55874">
    <property type="entry name" value="ATPase domain of HSP90 chaperone/DNA topoisomerase II/histidine kinase"/>
    <property type="match status" value="1"/>
</dbReference>
<dbReference type="FunFam" id="3.30.565.10:FF:000010">
    <property type="entry name" value="Sensor histidine kinase RcsC"/>
    <property type="match status" value="1"/>
</dbReference>
<dbReference type="Gene3D" id="3.40.50.2300">
    <property type="match status" value="2"/>
</dbReference>
<reference evidence="19 20" key="1">
    <citation type="submission" date="2014-10" db="EMBL/GenBank/DDBJ databases">
        <title>Genome sequence of Clostridium aceticum DSM 1496.</title>
        <authorList>
            <person name="Poehlein A."/>
            <person name="Schiel-Bengelsdorf B."/>
            <person name="Gottschalk G."/>
            <person name="Duerre P."/>
            <person name="Daniel R."/>
        </authorList>
    </citation>
    <scope>NUCLEOTIDE SEQUENCE [LARGE SCALE GENOMIC DNA]</scope>
    <source>
        <strain evidence="19 20">DSM 1496</strain>
    </source>
</reference>
<evidence type="ECO:0000256" key="8">
    <source>
        <dbReference type="ARBA" id="ARBA00022777"/>
    </source>
</evidence>
<keyword evidence="7 19" id="KW-0808">Transferase</keyword>
<evidence type="ECO:0000259" key="15">
    <source>
        <dbReference type="PROSITE" id="PS50109"/>
    </source>
</evidence>
<feature type="region of interest" description="Disordered" evidence="13">
    <location>
        <begin position="557"/>
        <end position="579"/>
    </location>
</feature>
<keyword evidence="8 19" id="KW-0418">Kinase</keyword>
<dbReference type="Pfam" id="PF00672">
    <property type="entry name" value="HAMP"/>
    <property type="match status" value="1"/>
</dbReference>
<dbReference type="SUPFAM" id="SSF55781">
    <property type="entry name" value="GAF domain-like"/>
    <property type="match status" value="1"/>
</dbReference>
<feature type="transmembrane region" description="Helical" evidence="14">
    <location>
        <begin position="13"/>
        <end position="35"/>
    </location>
</feature>
<proteinExistence type="inferred from homology"/>
<dbReference type="Pfam" id="PF00512">
    <property type="entry name" value="HisKA"/>
    <property type="match status" value="1"/>
</dbReference>
<feature type="domain" description="Response regulatory" evidence="16">
    <location>
        <begin position="906"/>
        <end position="1021"/>
    </location>
</feature>
<dbReference type="SMART" id="SM00388">
    <property type="entry name" value="HisKA"/>
    <property type="match status" value="1"/>
</dbReference>
<dbReference type="PANTHER" id="PTHR45339">
    <property type="entry name" value="HYBRID SIGNAL TRANSDUCTION HISTIDINE KINASE J"/>
    <property type="match status" value="1"/>
</dbReference>
<comment type="similarity">
    <text evidence="3">In the N-terminal section; belongs to the phytochrome family.</text>
</comment>
<evidence type="ECO:0000256" key="12">
    <source>
        <dbReference type="PROSITE-ProRule" id="PRU00169"/>
    </source>
</evidence>
<evidence type="ECO:0000256" key="14">
    <source>
        <dbReference type="SAM" id="Phobius"/>
    </source>
</evidence>
<evidence type="ECO:0000256" key="2">
    <source>
        <dbReference type="ARBA" id="ARBA00004370"/>
    </source>
</evidence>
<comment type="subcellular location">
    <subcellularLocation>
        <location evidence="2">Membrane</location>
    </subcellularLocation>
</comment>
<dbReference type="SMART" id="SM00304">
    <property type="entry name" value="HAMP"/>
    <property type="match status" value="1"/>
</dbReference>
<evidence type="ECO:0000259" key="18">
    <source>
        <dbReference type="PROSITE" id="PS51753"/>
    </source>
</evidence>
<feature type="domain" description="Histidine kinase" evidence="15">
    <location>
        <begin position="643"/>
        <end position="875"/>
    </location>
</feature>
<evidence type="ECO:0000256" key="9">
    <source>
        <dbReference type="ARBA" id="ARBA00023012"/>
    </source>
</evidence>
<keyword evidence="6 12" id="KW-0597">Phosphoprotein</keyword>
<dbReference type="Pfam" id="PF00072">
    <property type="entry name" value="Response_reg"/>
    <property type="match status" value="2"/>
</dbReference>
<dbReference type="PROSITE" id="PS50110">
    <property type="entry name" value="RESPONSE_REGULATORY"/>
    <property type="match status" value="2"/>
</dbReference>
<dbReference type="Pfam" id="PF02518">
    <property type="entry name" value="HATPase_c"/>
    <property type="match status" value="1"/>
</dbReference>
<dbReference type="SUPFAM" id="SSF47384">
    <property type="entry name" value="Homodimeric domain of signal transducing histidine kinase"/>
    <property type="match status" value="1"/>
</dbReference>
<keyword evidence="9" id="KW-0902">Two-component regulatory system</keyword>